<reference evidence="13" key="1">
    <citation type="submission" date="2019-09" db="EMBL/GenBank/DDBJ databases">
        <authorList>
            <person name="Teo W.F.A."/>
            <person name="Duangmal K."/>
        </authorList>
    </citation>
    <scope>NUCLEOTIDE SEQUENCE [LARGE SCALE GENOMIC DNA]</scope>
    <source>
        <strain evidence="13">K81G1</strain>
    </source>
</reference>
<evidence type="ECO:0000313" key="14">
    <source>
        <dbReference type="Proteomes" id="UP000319769"/>
    </source>
</evidence>
<feature type="transmembrane region" description="Helical" evidence="11">
    <location>
        <begin position="397"/>
        <end position="418"/>
    </location>
</feature>
<keyword evidence="3" id="KW-0813">Transport</keyword>
<keyword evidence="14" id="KW-1185">Reference proteome</keyword>
<accession>A0A5N0VMP7</accession>
<feature type="transmembrane region" description="Helical" evidence="11">
    <location>
        <begin position="188"/>
        <end position="209"/>
    </location>
</feature>
<evidence type="ECO:0000256" key="3">
    <source>
        <dbReference type="ARBA" id="ARBA00022448"/>
    </source>
</evidence>
<keyword evidence="8 11" id="KW-0472">Membrane</keyword>
<dbReference type="GO" id="GO:0005886">
    <property type="term" value="C:plasma membrane"/>
    <property type="evidence" value="ECO:0007669"/>
    <property type="project" value="UniProtKB-SubCell"/>
</dbReference>
<keyword evidence="6" id="KW-0769">Symport</keyword>
<feature type="transmembrane region" description="Helical" evidence="11">
    <location>
        <begin position="51"/>
        <end position="75"/>
    </location>
</feature>
<evidence type="ECO:0000256" key="9">
    <source>
        <dbReference type="ARBA" id="ARBA00037295"/>
    </source>
</evidence>
<evidence type="ECO:0000256" key="4">
    <source>
        <dbReference type="ARBA" id="ARBA00022475"/>
    </source>
</evidence>
<evidence type="ECO:0000256" key="6">
    <source>
        <dbReference type="ARBA" id="ARBA00022847"/>
    </source>
</evidence>
<dbReference type="FunFam" id="1.20.1250.20:FF:000001">
    <property type="entry name" value="Dicarboxylate MFS transporter"/>
    <property type="match status" value="1"/>
</dbReference>
<comment type="caution">
    <text evidence="13">The sequence shown here is derived from an EMBL/GenBank/DDBJ whole genome shotgun (WGS) entry which is preliminary data.</text>
</comment>
<dbReference type="InterPro" id="IPR036259">
    <property type="entry name" value="MFS_trans_sf"/>
</dbReference>
<dbReference type="RefSeq" id="WP_144745878.1">
    <property type="nucleotide sequence ID" value="NZ_VMNW02000002.1"/>
</dbReference>
<evidence type="ECO:0000256" key="2">
    <source>
        <dbReference type="ARBA" id="ARBA00008240"/>
    </source>
</evidence>
<dbReference type="Proteomes" id="UP000319769">
    <property type="component" value="Unassembled WGS sequence"/>
</dbReference>
<protein>
    <recommendedName>
        <fullName evidence="10">Putative proline/betaine transporter</fullName>
    </recommendedName>
</protein>
<dbReference type="Gene3D" id="1.20.1250.20">
    <property type="entry name" value="MFS general substrate transporter like domains"/>
    <property type="match status" value="2"/>
</dbReference>
<dbReference type="InterPro" id="IPR020846">
    <property type="entry name" value="MFS_dom"/>
</dbReference>
<dbReference type="PANTHER" id="PTHR43045:SF1">
    <property type="entry name" value="SHIKIMATE TRANSPORTER"/>
    <property type="match status" value="1"/>
</dbReference>
<dbReference type="SUPFAM" id="SSF103473">
    <property type="entry name" value="MFS general substrate transporter"/>
    <property type="match status" value="1"/>
</dbReference>
<feature type="transmembrane region" description="Helical" evidence="11">
    <location>
        <begin position="331"/>
        <end position="355"/>
    </location>
</feature>
<evidence type="ECO:0000256" key="1">
    <source>
        <dbReference type="ARBA" id="ARBA00004651"/>
    </source>
</evidence>
<feature type="transmembrane region" description="Helical" evidence="11">
    <location>
        <begin position="152"/>
        <end position="176"/>
    </location>
</feature>
<evidence type="ECO:0000256" key="8">
    <source>
        <dbReference type="ARBA" id="ARBA00023136"/>
    </source>
</evidence>
<evidence type="ECO:0000256" key="10">
    <source>
        <dbReference type="ARBA" id="ARBA00039918"/>
    </source>
</evidence>
<keyword evidence="5 11" id="KW-0812">Transmembrane</keyword>
<dbReference type="EMBL" id="VMNW02000002">
    <property type="protein sequence ID" value="KAA9166440.1"/>
    <property type="molecule type" value="Genomic_DNA"/>
</dbReference>
<dbReference type="OrthoDB" id="8953821at2"/>
<comment type="subcellular location">
    <subcellularLocation>
        <location evidence="1">Cell membrane</location>
        <topology evidence="1">Multi-pass membrane protein</topology>
    </subcellularLocation>
</comment>
<proteinExistence type="inferred from homology"/>
<comment type="function">
    <text evidence="9">May be a proton symporter involved in the uptake of osmolytes such as proline and glycine betaine.</text>
</comment>
<evidence type="ECO:0000256" key="11">
    <source>
        <dbReference type="SAM" id="Phobius"/>
    </source>
</evidence>
<name>A0A5N0VMP7_9PSEU</name>
<feature type="transmembrane region" description="Helical" evidence="11">
    <location>
        <begin position="367"/>
        <end position="391"/>
    </location>
</feature>
<feature type="transmembrane region" description="Helical" evidence="11">
    <location>
        <begin position="87"/>
        <end position="105"/>
    </location>
</feature>
<feature type="transmembrane region" description="Helical" evidence="11">
    <location>
        <begin position="26"/>
        <end position="45"/>
    </location>
</feature>
<feature type="transmembrane region" description="Helical" evidence="11">
    <location>
        <begin position="276"/>
        <end position="294"/>
    </location>
</feature>
<dbReference type="PROSITE" id="PS50850">
    <property type="entry name" value="MFS"/>
    <property type="match status" value="1"/>
</dbReference>
<evidence type="ECO:0000256" key="7">
    <source>
        <dbReference type="ARBA" id="ARBA00022989"/>
    </source>
</evidence>
<dbReference type="CDD" id="cd17369">
    <property type="entry name" value="MFS_ShiA_like"/>
    <property type="match status" value="1"/>
</dbReference>
<gene>
    <name evidence="13" type="ORF">FPZ12_002445</name>
</gene>
<feature type="domain" description="Major facilitator superfamily (MFS) profile" evidence="12">
    <location>
        <begin position="14"/>
        <end position="423"/>
    </location>
</feature>
<feature type="transmembrane region" description="Helical" evidence="11">
    <location>
        <begin position="240"/>
        <end position="264"/>
    </location>
</feature>
<feature type="transmembrane region" description="Helical" evidence="11">
    <location>
        <begin position="306"/>
        <end position="325"/>
    </location>
</feature>
<dbReference type="AlphaFoldDB" id="A0A5N0VMP7"/>
<sequence length="436" mass="45802">MTAPARPRSQPARATFAGWLGTAIEYYDFAIYGSAASVLFTKIFFPATDPVVGTLVSLSSFGVGYVARPVGGLLFGHLGDRVGRKSILVITLTMMGLSTVLIGLLPTYSAIGIAAPVLLVVLRIVQGVSLGGEYSGAALMTVEHAGRQRRGFFSGLMNTGTAAGMILANVIFLLITRLPEDQLLSWGWRIPFLFSALLVGVGLLIRLTLQESPEFAHVKDDGEVRKLPLVEVLRACGGRVLLVTLGTVAAGIVFTMATVFSLTYGKAKLGLSTPSMLGVLLPAAVVLIVTIPVYGRLSDRIGERPLFLAGAASMIVLPFAWFALLDTGNRGLMVLGFALLFAGYAANYAVFPVYFSQVFPISLRFSGMSIGFTVGTIAGNAFAPTIGAALLDATGGWTLIAVYMGGAGLISFVAGLFLREAAPVRETVARPEVAAG</sequence>
<feature type="transmembrane region" description="Helical" evidence="11">
    <location>
        <begin position="111"/>
        <end position="131"/>
    </location>
</feature>
<keyword evidence="7 11" id="KW-1133">Transmembrane helix</keyword>
<dbReference type="Pfam" id="PF07690">
    <property type="entry name" value="MFS_1"/>
    <property type="match status" value="1"/>
</dbReference>
<evidence type="ECO:0000256" key="5">
    <source>
        <dbReference type="ARBA" id="ARBA00022692"/>
    </source>
</evidence>
<dbReference type="PANTHER" id="PTHR43045">
    <property type="entry name" value="SHIKIMATE TRANSPORTER"/>
    <property type="match status" value="1"/>
</dbReference>
<keyword evidence="4" id="KW-1003">Cell membrane</keyword>
<evidence type="ECO:0000313" key="13">
    <source>
        <dbReference type="EMBL" id="KAA9166440.1"/>
    </source>
</evidence>
<dbReference type="GO" id="GO:0015293">
    <property type="term" value="F:symporter activity"/>
    <property type="evidence" value="ECO:0007669"/>
    <property type="project" value="UniProtKB-KW"/>
</dbReference>
<dbReference type="InterPro" id="IPR011701">
    <property type="entry name" value="MFS"/>
</dbReference>
<evidence type="ECO:0000259" key="12">
    <source>
        <dbReference type="PROSITE" id="PS50850"/>
    </source>
</evidence>
<organism evidence="13 14">
    <name type="scientific">Amycolatopsis acidicola</name>
    <dbReference type="NCBI Taxonomy" id="2596893"/>
    <lineage>
        <taxon>Bacteria</taxon>
        <taxon>Bacillati</taxon>
        <taxon>Actinomycetota</taxon>
        <taxon>Actinomycetes</taxon>
        <taxon>Pseudonocardiales</taxon>
        <taxon>Pseudonocardiaceae</taxon>
        <taxon>Amycolatopsis</taxon>
    </lineage>
</organism>
<comment type="similarity">
    <text evidence="2">Belongs to the major facilitator superfamily. Metabolite:H+ Symporter (MHS) family (TC 2.A.1.6) family.</text>
</comment>